<name>A0A2D1G715_9CAUD</name>
<feature type="transmembrane region" description="Helical" evidence="1">
    <location>
        <begin position="6"/>
        <end position="26"/>
    </location>
</feature>
<reference evidence="2 3" key="1">
    <citation type="submission" date="2017-09" db="EMBL/GenBank/DDBJ databases">
        <authorList>
            <person name="Abdullah M."/>
            <person name="Cabreras A."/>
            <person name="Frueh W."/>
            <person name="Le H."/>
            <person name="Lezo S."/>
            <person name="Mvoula E."/>
            <person name="Quinn R."/>
            <person name="Sadana R."/>
            <person name="Saha S."/>
            <person name="Klyczek K."/>
            <person name="Garlena R.A."/>
            <person name="Russell D.A."/>
            <person name="Pope W.H."/>
            <person name="Jacobs-Sera D."/>
            <person name="Hendrix R.W."/>
            <person name="Hatfull G.F."/>
        </authorList>
    </citation>
    <scope>NUCLEOTIDE SEQUENCE [LARGE SCALE GENOMIC DNA]</scope>
</reference>
<evidence type="ECO:0000256" key="1">
    <source>
        <dbReference type="SAM" id="Phobius"/>
    </source>
</evidence>
<evidence type="ECO:0000313" key="2">
    <source>
        <dbReference type="EMBL" id="ATN87691.1"/>
    </source>
</evidence>
<gene>
    <name evidence="2" type="ORF">SEA_BIGSWOLE_11</name>
</gene>
<evidence type="ECO:0000313" key="3">
    <source>
        <dbReference type="Proteomes" id="UP000230528"/>
    </source>
</evidence>
<keyword evidence="3" id="KW-1185">Reference proteome</keyword>
<dbReference type="EMBL" id="MF919495">
    <property type="protein sequence ID" value="ATN87691.1"/>
    <property type="molecule type" value="Genomic_DNA"/>
</dbReference>
<keyword evidence="1" id="KW-0812">Transmembrane</keyword>
<keyword evidence="1" id="KW-0472">Membrane</keyword>
<keyword evidence="1" id="KW-1133">Transmembrane helix</keyword>
<sequence length="59" mass="7104">MITVFFIGLIIGVIVDMAVAMPLIWWHFKRGYWLVNPDVDRQQYLRGLPWPFKARRQED</sequence>
<organism evidence="2 3">
    <name type="scientific">Mycobacterium phage Bigswole</name>
    <dbReference type="NCBI Taxonomy" id="2041521"/>
    <lineage>
        <taxon>Viruses</taxon>
        <taxon>Duplodnaviria</taxon>
        <taxon>Heunggongvirae</taxon>
        <taxon>Uroviricota</taxon>
        <taxon>Caudoviricetes</taxon>
        <taxon>Ceeclamvirinae</taxon>
        <taxon>Bixzunavirus</taxon>
        <taxon>Bixzunavirus bigswole</taxon>
    </lineage>
</organism>
<proteinExistence type="predicted"/>
<protein>
    <submittedName>
        <fullName evidence="2">Uncharacterized protein</fullName>
    </submittedName>
</protein>
<accession>A0A2D1G715</accession>
<dbReference type="Proteomes" id="UP000230528">
    <property type="component" value="Genome"/>
</dbReference>